<feature type="region of interest" description="Disordered" evidence="1">
    <location>
        <begin position="269"/>
        <end position="315"/>
    </location>
</feature>
<evidence type="ECO:0000313" key="3">
    <source>
        <dbReference type="Proteomes" id="UP001642484"/>
    </source>
</evidence>
<organism evidence="2 3">
    <name type="scientific">Durusdinium trenchii</name>
    <dbReference type="NCBI Taxonomy" id="1381693"/>
    <lineage>
        <taxon>Eukaryota</taxon>
        <taxon>Sar</taxon>
        <taxon>Alveolata</taxon>
        <taxon>Dinophyceae</taxon>
        <taxon>Suessiales</taxon>
        <taxon>Symbiodiniaceae</taxon>
        <taxon>Durusdinium</taxon>
    </lineage>
</organism>
<sequence>MEPPPVPHDAAFWLPLSTGQRMLCLKIDPSEELLQSAFNILDEALTRLEPNISRQELIEEDATASLSQLRSMGIWPGEGFGLKLSMGTSGPCACGTGSNQKHRKRVSALSMALALFVHHSSNPQVPTILSCHCGLRPLATLCYQRLHQPIADFVRDLPPPTPTPTPATPAAVPTVDLALLSPAERLMAKARAFGAEDCCVRDPYMTVDEQNQWVLCAACNKHMNSAHVVSKKHVSYLGNIAETLHWIRNNERPGRQLVPCLRMLEDNPRSWQQNPQVSSAAPQAQQAQAAYSPPTAPQRPMTQATQAPVPPVPPRSTAPNVQYFPPPKEQAFPTEEQVLEYVIRSRDRKFGTLKQRNGGQVVVFAHVEPLIQEF</sequence>
<comment type="caution">
    <text evidence="2">The sequence shown here is derived from an EMBL/GenBank/DDBJ whole genome shotgun (WGS) entry which is preliminary data.</text>
</comment>
<gene>
    <name evidence="2" type="ORF">CCMP2556_LOCUS50040</name>
</gene>
<feature type="compositionally biased region" description="Low complexity" evidence="1">
    <location>
        <begin position="272"/>
        <end position="293"/>
    </location>
</feature>
<accession>A0ABP0S468</accession>
<dbReference type="EMBL" id="CAXAMN010026940">
    <property type="protein sequence ID" value="CAK9107153.1"/>
    <property type="molecule type" value="Genomic_DNA"/>
</dbReference>
<evidence type="ECO:0000313" key="2">
    <source>
        <dbReference type="EMBL" id="CAK9107153.1"/>
    </source>
</evidence>
<proteinExistence type="predicted"/>
<protein>
    <submittedName>
        <fullName evidence="2">Uncharacterized protein</fullName>
    </submittedName>
</protein>
<evidence type="ECO:0000256" key="1">
    <source>
        <dbReference type="SAM" id="MobiDB-lite"/>
    </source>
</evidence>
<dbReference type="Proteomes" id="UP001642484">
    <property type="component" value="Unassembled WGS sequence"/>
</dbReference>
<reference evidence="2 3" key="1">
    <citation type="submission" date="2024-02" db="EMBL/GenBank/DDBJ databases">
        <authorList>
            <person name="Chen Y."/>
            <person name="Shah S."/>
            <person name="Dougan E. K."/>
            <person name="Thang M."/>
            <person name="Chan C."/>
        </authorList>
    </citation>
    <scope>NUCLEOTIDE SEQUENCE [LARGE SCALE GENOMIC DNA]</scope>
</reference>
<keyword evidence="3" id="KW-1185">Reference proteome</keyword>
<name>A0ABP0S468_9DINO</name>